<sequence length="344" mass="35256">MSSGKEIKAALAQAGVWGQAVACSDGDALYITNESVSQSIEHLPDDSAGQDFYTASDQGLITCGGAMGAYLRYQSLGVLLALALGSAEAPNAQGGSGYLHRLVMTGGLEGLFGTLAVAKGFSVHEFASVKVDGLTIEGSAGQPVTVSFDLICDGLSLNVDTGANTLAGMTALAAPVRGERVLFRQAAFRLNDASGAALSSGDAIHPSRFSLSLKRGLTGDHLAGNNDKISEPVTGSFPEVSLTLEFPTYTSDTYLSDLGSHTQKKLSIVFTGVEIESGVNFGLSLAMPHLVITNAEAAVDKAGKIAHPVTLDVLAPASEVAGMSGLLAPLALELTNTRDAALLA</sequence>
<keyword evidence="2" id="KW-1185">Reference proteome</keyword>
<dbReference type="RefSeq" id="WP_338603122.1">
    <property type="nucleotide sequence ID" value="NZ_AP028679.1"/>
</dbReference>
<dbReference type="AlphaFoldDB" id="A0AAU9F422"/>
<proteinExistence type="predicted"/>
<name>A0AAU9F422_9BACT</name>
<gene>
    <name evidence="1" type="ORF">FAK_38530</name>
</gene>
<dbReference type="Pfam" id="PF18906">
    <property type="entry name" value="Phage_tube_2"/>
    <property type="match status" value="1"/>
</dbReference>
<dbReference type="Proteomes" id="UP001366166">
    <property type="component" value="Chromosome"/>
</dbReference>
<organism evidence="1 2">
    <name type="scientific">Desulfoferula mesophila</name>
    <dbReference type="NCBI Taxonomy" id="3058419"/>
    <lineage>
        <taxon>Bacteria</taxon>
        <taxon>Pseudomonadati</taxon>
        <taxon>Thermodesulfobacteriota</taxon>
        <taxon>Desulfarculia</taxon>
        <taxon>Desulfarculales</taxon>
        <taxon>Desulfarculaceae</taxon>
        <taxon>Desulfoferula</taxon>
    </lineage>
</organism>
<dbReference type="InterPro" id="IPR044000">
    <property type="entry name" value="Phage_tube_2"/>
</dbReference>
<protein>
    <submittedName>
        <fullName evidence="1">Uncharacterized protein</fullName>
    </submittedName>
</protein>
<dbReference type="EMBL" id="AP028679">
    <property type="protein sequence ID" value="BEQ16787.1"/>
    <property type="molecule type" value="Genomic_DNA"/>
</dbReference>
<reference evidence="2" key="1">
    <citation type="journal article" date="2023" name="Arch. Microbiol.">
        <title>Desulfoferula mesophilus gen. nov. sp. nov., a mesophilic sulfate-reducing bacterium isolated from a brackish lake sediment.</title>
        <authorList>
            <person name="Watanabe T."/>
            <person name="Yabe T."/>
            <person name="Tsuji J.M."/>
            <person name="Fukui M."/>
        </authorList>
    </citation>
    <scope>NUCLEOTIDE SEQUENCE [LARGE SCALE GENOMIC DNA]</scope>
    <source>
        <strain evidence="2">12FAK</strain>
    </source>
</reference>
<accession>A0AAU9F422</accession>
<evidence type="ECO:0000313" key="2">
    <source>
        <dbReference type="Proteomes" id="UP001366166"/>
    </source>
</evidence>
<evidence type="ECO:0000313" key="1">
    <source>
        <dbReference type="EMBL" id="BEQ16787.1"/>
    </source>
</evidence>
<dbReference type="KEGG" id="dmp:FAK_38530"/>